<evidence type="ECO:0000256" key="2">
    <source>
        <dbReference type="ARBA" id="ARBA00013064"/>
    </source>
</evidence>
<dbReference type="SMART" id="SM00226">
    <property type="entry name" value="LMWPc"/>
    <property type="match status" value="1"/>
</dbReference>
<dbReference type="GO" id="GO:0004725">
    <property type="term" value="F:protein tyrosine phosphatase activity"/>
    <property type="evidence" value="ECO:0007669"/>
    <property type="project" value="UniProtKB-EC"/>
</dbReference>
<dbReference type="RefSeq" id="WP_015447936.1">
    <property type="nucleotide sequence ID" value="NC_020541.1"/>
</dbReference>
<dbReference type="Proteomes" id="UP000011859">
    <property type="component" value="Chromosome"/>
</dbReference>
<dbReference type="AlphaFoldDB" id="M4NGN9"/>
<dbReference type="Gene3D" id="3.40.50.2300">
    <property type="match status" value="1"/>
</dbReference>
<evidence type="ECO:0000256" key="5">
    <source>
        <dbReference type="ARBA" id="ARBA00051722"/>
    </source>
</evidence>
<dbReference type="InterPro" id="IPR017867">
    <property type="entry name" value="Tyr_phospatase_low_mol_wt"/>
</dbReference>
<dbReference type="PANTHER" id="PTHR11717:SF31">
    <property type="entry name" value="LOW MOLECULAR WEIGHT PROTEIN-TYROSINE-PHOSPHATASE ETP-RELATED"/>
    <property type="match status" value="1"/>
</dbReference>
<comment type="similarity">
    <text evidence="1">Belongs to the low molecular weight phosphotyrosine protein phosphatase family.</text>
</comment>
<dbReference type="InterPro" id="IPR023485">
    <property type="entry name" value="Ptyr_pPase"/>
</dbReference>
<dbReference type="SUPFAM" id="SSF52788">
    <property type="entry name" value="Phosphotyrosine protein phosphatases I"/>
    <property type="match status" value="1"/>
</dbReference>
<evidence type="ECO:0000256" key="1">
    <source>
        <dbReference type="ARBA" id="ARBA00011063"/>
    </source>
</evidence>
<dbReference type="Pfam" id="PF01451">
    <property type="entry name" value="LMWPc"/>
    <property type="match status" value="1"/>
</dbReference>
<dbReference type="eggNOG" id="COG0394">
    <property type="taxonomic scope" value="Bacteria"/>
</dbReference>
<dbReference type="PANTHER" id="PTHR11717">
    <property type="entry name" value="LOW MOLECULAR WEIGHT PROTEIN TYROSINE PHOSPHATASE"/>
    <property type="match status" value="1"/>
</dbReference>
<dbReference type="EMBL" id="CP003470">
    <property type="protein sequence ID" value="AGG89267.1"/>
    <property type="molecule type" value="Genomic_DNA"/>
</dbReference>
<evidence type="ECO:0000256" key="6">
    <source>
        <dbReference type="PIRSR" id="PIRSR617867-1"/>
    </source>
</evidence>
<accession>M4NGN9</accession>
<reference evidence="8 9" key="1">
    <citation type="submission" date="2012-04" db="EMBL/GenBank/DDBJ databases">
        <title>Complete genome of Rhodanobacter sp. 2APBS1.</title>
        <authorList>
            <consortium name="US DOE Joint Genome Institute"/>
            <person name="Huntemann M."/>
            <person name="Wei C.-L."/>
            <person name="Han J."/>
            <person name="Detter J.C."/>
            <person name="Han C."/>
            <person name="Tapia R."/>
            <person name="Munk A.C.C."/>
            <person name="Chen A."/>
            <person name="Krypides N."/>
            <person name="Mavromatis K."/>
            <person name="Markowitz V."/>
            <person name="Szeto E."/>
            <person name="Ivanova N."/>
            <person name="Mikhailova N."/>
            <person name="Ovchinnikova G."/>
            <person name="Pagani I."/>
            <person name="Pati A."/>
            <person name="Goodwin L."/>
            <person name="Peters L."/>
            <person name="Pitluck S."/>
            <person name="Woyke T."/>
            <person name="Prakash O."/>
            <person name="Elkins J."/>
            <person name="Brown S."/>
            <person name="Palumbo A."/>
            <person name="Hemme C."/>
            <person name="Zhou J."/>
            <person name="Watson D."/>
            <person name="Jardine P."/>
            <person name="Kostka J."/>
            <person name="Green S."/>
        </authorList>
    </citation>
    <scope>NUCLEOTIDE SEQUENCE [LARGE SCALE GENOMIC DNA]</scope>
    <source>
        <strain evidence="8 9">2APBS1</strain>
    </source>
</reference>
<dbReference type="CDD" id="cd16343">
    <property type="entry name" value="LMWPTP"/>
    <property type="match status" value="1"/>
</dbReference>
<evidence type="ECO:0000256" key="3">
    <source>
        <dbReference type="ARBA" id="ARBA00022801"/>
    </source>
</evidence>
<feature type="active site" description="Proton donor" evidence="6">
    <location>
        <position position="155"/>
    </location>
</feature>
<comment type="catalytic activity">
    <reaction evidence="5">
        <text>O-phospho-L-tyrosyl-[protein] + H2O = L-tyrosyl-[protein] + phosphate</text>
        <dbReference type="Rhea" id="RHEA:10684"/>
        <dbReference type="Rhea" id="RHEA-COMP:10136"/>
        <dbReference type="Rhea" id="RHEA-COMP:20101"/>
        <dbReference type="ChEBI" id="CHEBI:15377"/>
        <dbReference type="ChEBI" id="CHEBI:43474"/>
        <dbReference type="ChEBI" id="CHEBI:46858"/>
        <dbReference type="ChEBI" id="CHEBI:61978"/>
        <dbReference type="EC" id="3.1.3.48"/>
    </reaction>
</comment>
<evidence type="ECO:0000256" key="4">
    <source>
        <dbReference type="ARBA" id="ARBA00022912"/>
    </source>
</evidence>
<dbReference type="GeneID" id="72426847"/>
<dbReference type="PRINTS" id="PR00719">
    <property type="entry name" value="LMWPTPASE"/>
</dbReference>
<gene>
    <name evidence="8" type="ORF">R2APBS1_2151</name>
</gene>
<proteinExistence type="inferred from homology"/>
<name>M4NGN9_9GAMM</name>
<protein>
    <recommendedName>
        <fullName evidence="2">protein-tyrosine-phosphatase</fullName>
        <ecNumber evidence="2">3.1.3.48</ecNumber>
    </recommendedName>
</protein>
<dbReference type="InterPro" id="IPR050438">
    <property type="entry name" value="LMW_PTPase"/>
</dbReference>
<dbReference type="STRING" id="666685.R2APBS1_2151"/>
<keyword evidence="9" id="KW-1185">Reference proteome</keyword>
<organism evidence="8 9">
    <name type="scientific">Rhodanobacter denitrificans</name>
    <dbReference type="NCBI Taxonomy" id="666685"/>
    <lineage>
        <taxon>Bacteria</taxon>
        <taxon>Pseudomonadati</taxon>
        <taxon>Pseudomonadota</taxon>
        <taxon>Gammaproteobacteria</taxon>
        <taxon>Lysobacterales</taxon>
        <taxon>Rhodanobacteraceae</taxon>
        <taxon>Rhodanobacter</taxon>
    </lineage>
</organism>
<evidence type="ECO:0000313" key="9">
    <source>
        <dbReference type="Proteomes" id="UP000011859"/>
    </source>
</evidence>
<dbReference type="EC" id="3.1.3.48" evidence="2"/>
<feature type="domain" description="Phosphotyrosine protein phosphatase I" evidence="7">
    <location>
        <begin position="41"/>
        <end position="181"/>
    </location>
</feature>
<feature type="active site" evidence="6">
    <location>
        <position position="53"/>
    </location>
</feature>
<evidence type="ECO:0000313" key="8">
    <source>
        <dbReference type="EMBL" id="AGG89267.1"/>
    </source>
</evidence>
<evidence type="ECO:0000259" key="7">
    <source>
        <dbReference type="SMART" id="SM00226"/>
    </source>
</evidence>
<feature type="active site" description="Nucleophile" evidence="6">
    <location>
        <position position="47"/>
    </location>
</feature>
<keyword evidence="4" id="KW-0904">Protein phosphatase</keyword>
<dbReference type="HOGENOM" id="CLU_071415_1_1_6"/>
<dbReference type="KEGG" id="rhd:R2APBS1_2151"/>
<keyword evidence="3" id="KW-0378">Hydrolase</keyword>
<dbReference type="InterPro" id="IPR036196">
    <property type="entry name" value="Ptyr_pPase_sf"/>
</dbReference>
<sequence length="182" mass="20268">MGTCYKRPSPKTDRGPISLSLASLIDASWLGPREQVGTVYKRILIVCVGNICRSPMAEYLFRQRMATRGIEFSSAGLGALVGSPMDATALQLLAENGIDGTMHRAHQLTPAILRQADLVLGMEKNHVAAMIRLAPEVRDKVYLLDKWLHGNDIPDPYRQQRTVFEHVHEIITQGVSSWEPHL</sequence>